<sequence>MISSKVNGSINTLKSTLRSEFGRNFQPGGSERVSRPCQRFVSRLSGIRHGVSFVRTHMLLTFQYPNPFSVAPLSRSKPTANTFKTAISPTMGFGVCACLSRQCCDTSIHPCS</sequence>
<proteinExistence type="predicted"/>
<dbReference type="RefSeq" id="XP_018984081.1">
    <property type="nucleotide sequence ID" value="XM_019129353.1"/>
</dbReference>
<dbReference type="Proteomes" id="UP000094336">
    <property type="component" value="Unassembled WGS sequence"/>
</dbReference>
<dbReference type="AlphaFoldDB" id="A0A1E3QM28"/>
<dbReference type="GeneID" id="30147206"/>
<keyword evidence="2" id="KW-1185">Reference proteome</keyword>
<gene>
    <name evidence="1" type="ORF">BABINDRAFT_162442</name>
</gene>
<protein>
    <submittedName>
        <fullName evidence="1">Uncharacterized protein</fullName>
    </submittedName>
</protein>
<name>A0A1E3QM28_9ASCO</name>
<accession>A0A1E3QM28</accession>
<dbReference type="EMBL" id="KV454434">
    <property type="protein sequence ID" value="ODQ78753.1"/>
    <property type="molecule type" value="Genomic_DNA"/>
</dbReference>
<evidence type="ECO:0000313" key="1">
    <source>
        <dbReference type="EMBL" id="ODQ78753.1"/>
    </source>
</evidence>
<organism evidence="1 2">
    <name type="scientific">Babjeviella inositovora NRRL Y-12698</name>
    <dbReference type="NCBI Taxonomy" id="984486"/>
    <lineage>
        <taxon>Eukaryota</taxon>
        <taxon>Fungi</taxon>
        <taxon>Dikarya</taxon>
        <taxon>Ascomycota</taxon>
        <taxon>Saccharomycotina</taxon>
        <taxon>Pichiomycetes</taxon>
        <taxon>Serinales incertae sedis</taxon>
        <taxon>Babjeviella</taxon>
    </lineage>
</organism>
<evidence type="ECO:0000313" key="2">
    <source>
        <dbReference type="Proteomes" id="UP000094336"/>
    </source>
</evidence>
<reference evidence="2" key="1">
    <citation type="submission" date="2016-05" db="EMBL/GenBank/DDBJ databases">
        <title>Comparative genomics of biotechnologically important yeasts.</title>
        <authorList>
            <consortium name="DOE Joint Genome Institute"/>
            <person name="Riley R."/>
            <person name="Haridas S."/>
            <person name="Wolfe K.H."/>
            <person name="Lopes M.R."/>
            <person name="Hittinger C.T."/>
            <person name="Goker M."/>
            <person name="Salamov A."/>
            <person name="Wisecaver J."/>
            <person name="Long T.M."/>
            <person name="Aerts A.L."/>
            <person name="Barry K."/>
            <person name="Choi C."/>
            <person name="Clum A."/>
            <person name="Coughlan A.Y."/>
            <person name="Deshpande S."/>
            <person name="Douglass A.P."/>
            <person name="Hanson S.J."/>
            <person name="Klenk H.-P."/>
            <person name="Labutti K."/>
            <person name="Lapidus A."/>
            <person name="Lindquist E."/>
            <person name="Lipzen A."/>
            <person name="Meier-Kolthoff J.P."/>
            <person name="Ohm R.A."/>
            <person name="Otillar R.P."/>
            <person name="Pangilinan J."/>
            <person name="Peng Y."/>
            <person name="Rokas A."/>
            <person name="Rosa C.A."/>
            <person name="Scheuner C."/>
            <person name="Sibirny A.A."/>
            <person name="Slot J.C."/>
            <person name="Stielow J.B."/>
            <person name="Sun H."/>
            <person name="Kurtzman C.P."/>
            <person name="Blackwell M."/>
            <person name="Grigoriev I.V."/>
            <person name="Jeffries T.W."/>
        </authorList>
    </citation>
    <scope>NUCLEOTIDE SEQUENCE [LARGE SCALE GENOMIC DNA]</scope>
    <source>
        <strain evidence="2">NRRL Y-12698</strain>
    </source>
</reference>